<feature type="chain" id="PRO_5012578028" description="Peptidase M28 domain-containing protein" evidence="1">
    <location>
        <begin position="20"/>
        <end position="317"/>
    </location>
</feature>
<dbReference type="InterPro" id="IPR045175">
    <property type="entry name" value="M28_fam"/>
</dbReference>
<dbReference type="SUPFAM" id="SSF53187">
    <property type="entry name" value="Zn-dependent exopeptidases"/>
    <property type="match status" value="1"/>
</dbReference>
<gene>
    <name evidence="3" type="ORF">KL86DYS2_11611</name>
</gene>
<dbReference type="GO" id="GO:0006508">
    <property type="term" value="P:proteolysis"/>
    <property type="evidence" value="ECO:0007669"/>
    <property type="project" value="InterPro"/>
</dbReference>
<dbReference type="Pfam" id="PF04389">
    <property type="entry name" value="Peptidase_M28"/>
    <property type="match status" value="1"/>
</dbReference>
<protein>
    <recommendedName>
        <fullName evidence="2">Peptidase M28 domain-containing protein</fullName>
    </recommendedName>
</protein>
<accession>A0A212JIJ3</accession>
<proteinExistence type="predicted"/>
<feature type="domain" description="Peptidase M28" evidence="2">
    <location>
        <begin position="96"/>
        <end position="302"/>
    </location>
</feature>
<evidence type="ECO:0000313" key="3">
    <source>
        <dbReference type="EMBL" id="SBV99250.1"/>
    </source>
</evidence>
<name>A0A212JIJ3_9BACT</name>
<feature type="signal peptide" evidence="1">
    <location>
        <begin position="1"/>
        <end position="19"/>
    </location>
</feature>
<dbReference type="AlphaFoldDB" id="A0A212JIJ3"/>
<dbReference type="RefSeq" id="WP_296948969.1">
    <property type="nucleotide sequence ID" value="NZ_LT599021.1"/>
</dbReference>
<organism evidence="3">
    <name type="scientific">uncultured Dysgonomonas sp</name>
    <dbReference type="NCBI Taxonomy" id="206096"/>
    <lineage>
        <taxon>Bacteria</taxon>
        <taxon>Pseudomonadati</taxon>
        <taxon>Bacteroidota</taxon>
        <taxon>Bacteroidia</taxon>
        <taxon>Bacteroidales</taxon>
        <taxon>Dysgonomonadaceae</taxon>
        <taxon>Dysgonomonas</taxon>
        <taxon>environmental samples</taxon>
    </lineage>
</organism>
<dbReference type="EMBL" id="FLUL01000001">
    <property type="protein sequence ID" value="SBV99250.1"/>
    <property type="molecule type" value="Genomic_DNA"/>
</dbReference>
<dbReference type="InterPro" id="IPR007484">
    <property type="entry name" value="Peptidase_M28"/>
</dbReference>
<dbReference type="PANTHER" id="PTHR12147:SF26">
    <property type="entry name" value="PEPTIDASE M28 DOMAIN-CONTAINING PROTEIN"/>
    <property type="match status" value="1"/>
</dbReference>
<evidence type="ECO:0000259" key="2">
    <source>
        <dbReference type="Pfam" id="PF04389"/>
    </source>
</evidence>
<dbReference type="GO" id="GO:0008235">
    <property type="term" value="F:metalloexopeptidase activity"/>
    <property type="evidence" value="ECO:0007669"/>
    <property type="project" value="InterPro"/>
</dbReference>
<dbReference type="Gene3D" id="3.40.630.10">
    <property type="entry name" value="Zn peptidases"/>
    <property type="match status" value="1"/>
</dbReference>
<keyword evidence="1" id="KW-0732">Signal</keyword>
<dbReference type="PANTHER" id="PTHR12147">
    <property type="entry name" value="METALLOPEPTIDASE M28 FAMILY MEMBER"/>
    <property type="match status" value="1"/>
</dbReference>
<reference evidence="3" key="1">
    <citation type="submission" date="2016-04" db="EMBL/GenBank/DDBJ databases">
        <authorList>
            <person name="Evans L.H."/>
            <person name="Alamgir A."/>
            <person name="Owens N."/>
            <person name="Weber N.D."/>
            <person name="Virtaneva K."/>
            <person name="Barbian K."/>
            <person name="Babar A."/>
            <person name="Rosenke K."/>
        </authorList>
    </citation>
    <scope>NUCLEOTIDE SEQUENCE</scope>
    <source>
        <strain evidence="3">86-2</strain>
    </source>
</reference>
<sequence length="317" mass="35797">MKLKLILVALFFMPFSLFAQTPKEKGLAEITLQKAKEYIGVLASDSLEGRKAGESGGLKASEYIKSTLQKVGVKPWRDTYYQPFESDRYPSLKMRNVLGYIPGKYQNEVVIVGAHYDHIGVKANKTNDSIYNGADDNASGTSAILQIAEAFLASGEKPLRTVIFALWDGEELGLLGSSYFVEDYSKNITFPLLTAPKIRGYINCDMIGRNKTEADYNYVACFFSPEKPVFKEWLQNDIAAYNLNLVPDFRSMDDSPGGSDHIPFSMRKIPVIFYNTDLHEDYHKPTDHADKINYEKVVDITKATYLNLWNMANLKDF</sequence>
<evidence type="ECO:0000256" key="1">
    <source>
        <dbReference type="SAM" id="SignalP"/>
    </source>
</evidence>